<feature type="non-terminal residue" evidence="1">
    <location>
        <position position="1"/>
    </location>
</feature>
<accession>X0S2T0</accession>
<dbReference type="EMBL" id="BARS01009487">
    <property type="protein sequence ID" value="GAF75354.1"/>
    <property type="molecule type" value="Genomic_DNA"/>
</dbReference>
<comment type="caution">
    <text evidence="1">The sequence shown here is derived from an EMBL/GenBank/DDBJ whole genome shotgun (WGS) entry which is preliminary data.</text>
</comment>
<proteinExistence type="predicted"/>
<sequence>PYPSAFERYRATEQTLHGESCWTRTNDPRRVKPTLYQLS</sequence>
<reference evidence="1" key="1">
    <citation type="journal article" date="2014" name="Front. Microbiol.">
        <title>High frequency of phylogenetically diverse reductive dehalogenase-homologous genes in deep subseafloor sedimentary metagenomes.</title>
        <authorList>
            <person name="Kawai M."/>
            <person name="Futagami T."/>
            <person name="Toyoda A."/>
            <person name="Takaki Y."/>
            <person name="Nishi S."/>
            <person name="Hori S."/>
            <person name="Arai W."/>
            <person name="Tsubouchi T."/>
            <person name="Morono Y."/>
            <person name="Uchiyama I."/>
            <person name="Ito T."/>
            <person name="Fujiyama A."/>
            <person name="Inagaki F."/>
            <person name="Takami H."/>
        </authorList>
    </citation>
    <scope>NUCLEOTIDE SEQUENCE</scope>
    <source>
        <strain evidence="1">Expedition CK06-06</strain>
    </source>
</reference>
<name>X0S2T0_9ZZZZ</name>
<evidence type="ECO:0000313" key="1">
    <source>
        <dbReference type="EMBL" id="GAF75354.1"/>
    </source>
</evidence>
<dbReference type="AntiFam" id="ANF00012">
    <property type="entry name" value="tRNA translation"/>
</dbReference>
<protein>
    <submittedName>
        <fullName evidence="1">Uncharacterized protein</fullName>
    </submittedName>
</protein>
<gene>
    <name evidence="1" type="ORF">S01H1_17832</name>
</gene>
<dbReference type="AlphaFoldDB" id="X0S2T0"/>
<organism evidence="1">
    <name type="scientific">marine sediment metagenome</name>
    <dbReference type="NCBI Taxonomy" id="412755"/>
    <lineage>
        <taxon>unclassified sequences</taxon>
        <taxon>metagenomes</taxon>
        <taxon>ecological metagenomes</taxon>
    </lineage>
</organism>